<organism evidence="2 3">
    <name type="scientific">SAR86 cluster bacterium SAR86A</name>
    <dbReference type="NCBI Taxonomy" id="1123866"/>
    <lineage>
        <taxon>Bacteria</taxon>
        <taxon>Pseudomonadati</taxon>
        <taxon>Pseudomonadota</taxon>
        <taxon>Gammaproteobacteria</taxon>
        <taxon>SAR86 cluster</taxon>
    </lineage>
</organism>
<evidence type="ECO:0000313" key="2">
    <source>
        <dbReference type="EMBL" id="EJP71461.1"/>
    </source>
</evidence>
<accession>J5KC38</accession>
<keyword evidence="1" id="KW-0812">Transmembrane</keyword>
<gene>
    <name evidence="2" type="ORF">NT01SARS_1270</name>
</gene>
<dbReference type="Proteomes" id="UP000010305">
    <property type="component" value="Unassembled WGS sequence"/>
</dbReference>
<evidence type="ECO:0000313" key="3">
    <source>
        <dbReference type="Proteomes" id="UP000010305"/>
    </source>
</evidence>
<feature type="transmembrane region" description="Helical" evidence="1">
    <location>
        <begin position="165"/>
        <end position="186"/>
    </location>
</feature>
<keyword evidence="1" id="KW-1133">Transmembrane helix</keyword>
<sequence length="224" mass="25280">MNQFKAAWQFTFENWKYFLMLALPLIAIESTVGYLLIPLGDMTQPEDFMEFFQSNSIVIGLVSITGIILQMAFIGGLYLSYMAIDSEKEINPIGALQAGITKFFPLFGTFIIVTIVSAFGYLLLILPGIYITARLALFPFYIMLEDKKVFESISSSWENTDEYGSKLFVFTLIFIVLTLLIALVVTNLVSQGIVQTILLALSEYILVIPLGYIYYTLYKSLKVN</sequence>
<feature type="transmembrane region" description="Helical" evidence="1">
    <location>
        <begin position="121"/>
        <end position="144"/>
    </location>
</feature>
<evidence type="ECO:0000256" key="1">
    <source>
        <dbReference type="SAM" id="Phobius"/>
    </source>
</evidence>
<protein>
    <submittedName>
        <fullName evidence="2">Putative membrane protein</fullName>
    </submittedName>
</protein>
<name>J5KC38_9GAMM</name>
<feature type="transmembrane region" description="Helical" evidence="1">
    <location>
        <begin position="192"/>
        <end position="215"/>
    </location>
</feature>
<dbReference type="AlphaFoldDB" id="J5KC38"/>
<feature type="transmembrane region" description="Helical" evidence="1">
    <location>
        <begin position="93"/>
        <end position="115"/>
    </location>
</feature>
<dbReference type="HOGENOM" id="CLU_1234305_0_0_6"/>
<feature type="transmembrane region" description="Helical" evidence="1">
    <location>
        <begin position="57"/>
        <end position="81"/>
    </location>
</feature>
<keyword evidence="1" id="KW-0472">Membrane</keyword>
<reference evidence="2 3" key="1">
    <citation type="journal article" date="2012" name="ISME J.">
        <title>Genomic insights to SAR86, an abundant and uncultivated marine bacterial lineage.</title>
        <authorList>
            <person name="Dupont C.L."/>
            <person name="Rusch D.B."/>
            <person name="Yooseph S."/>
            <person name="Lombardo M.J."/>
            <person name="Richter R.A."/>
            <person name="Valas R."/>
            <person name="Novotny M."/>
            <person name="Yee-Greenbaum J."/>
            <person name="Selengut J.D."/>
            <person name="Haft D.H."/>
            <person name="Halpern A.L."/>
            <person name="Lasken R.S."/>
            <person name="Nealson K."/>
            <person name="Friedman R."/>
            <person name="Venter J.C."/>
        </authorList>
    </citation>
    <scope>NUCLEOTIDE SEQUENCE [LARGE SCALE GENOMIC DNA]</scope>
</reference>
<dbReference type="EMBL" id="JH611157">
    <property type="protein sequence ID" value="EJP71461.1"/>
    <property type="molecule type" value="Genomic_DNA"/>
</dbReference>
<proteinExistence type="predicted"/>
<feature type="transmembrane region" description="Helical" evidence="1">
    <location>
        <begin position="17"/>
        <end position="37"/>
    </location>
</feature>